<name>A0A1M6LAR7_9FLAO</name>
<dbReference type="RefSeq" id="WP_072765578.1">
    <property type="nucleotide sequence ID" value="NZ_FQYX01000030.1"/>
</dbReference>
<accession>A0A1M6LAR7</accession>
<sequence length="99" mass="11595">MTQKRKTYDTAFKRQAVALSKGRKNLSELARELGIKPYLLYSWRKEFKEFGEGSFPGNGNLKLSPEQERIHELEKKLRDVELEHEILKKAVAIFSKTDR</sequence>
<protein>
    <submittedName>
        <fullName evidence="2">Transposase</fullName>
    </submittedName>
</protein>
<evidence type="ECO:0000313" key="2">
    <source>
        <dbReference type="EMBL" id="SHJ68262.1"/>
    </source>
</evidence>
<keyword evidence="1" id="KW-0175">Coiled coil</keyword>
<dbReference type="GO" id="GO:0003677">
    <property type="term" value="F:DNA binding"/>
    <property type="evidence" value="ECO:0007669"/>
    <property type="project" value="InterPro"/>
</dbReference>
<dbReference type="Proteomes" id="UP000184231">
    <property type="component" value="Unassembled WGS sequence"/>
</dbReference>
<gene>
    <name evidence="2" type="ORF">SAMN04487911_13042</name>
</gene>
<evidence type="ECO:0000313" key="3">
    <source>
        <dbReference type="Proteomes" id="UP000184231"/>
    </source>
</evidence>
<dbReference type="Pfam" id="PF01527">
    <property type="entry name" value="HTH_Tnp_1"/>
    <property type="match status" value="1"/>
</dbReference>
<organism evidence="2 3">
    <name type="scientific">Arenibacter nanhaiticus</name>
    <dbReference type="NCBI Taxonomy" id="558155"/>
    <lineage>
        <taxon>Bacteria</taxon>
        <taxon>Pseudomonadati</taxon>
        <taxon>Bacteroidota</taxon>
        <taxon>Flavobacteriia</taxon>
        <taxon>Flavobacteriales</taxon>
        <taxon>Flavobacteriaceae</taxon>
        <taxon>Arenibacter</taxon>
    </lineage>
</organism>
<dbReference type="InterPro" id="IPR002514">
    <property type="entry name" value="Transposase_8"/>
</dbReference>
<dbReference type="GO" id="GO:0004803">
    <property type="term" value="F:transposase activity"/>
    <property type="evidence" value="ECO:0007669"/>
    <property type="project" value="InterPro"/>
</dbReference>
<dbReference type="STRING" id="558155.SAMN04487911_13042"/>
<dbReference type="Gene3D" id="1.10.10.60">
    <property type="entry name" value="Homeodomain-like"/>
    <property type="match status" value="1"/>
</dbReference>
<keyword evidence="3" id="KW-1185">Reference proteome</keyword>
<dbReference type="InterPro" id="IPR009057">
    <property type="entry name" value="Homeodomain-like_sf"/>
</dbReference>
<dbReference type="EMBL" id="FQYX01000030">
    <property type="protein sequence ID" value="SHJ68262.1"/>
    <property type="molecule type" value="Genomic_DNA"/>
</dbReference>
<proteinExistence type="predicted"/>
<evidence type="ECO:0000256" key="1">
    <source>
        <dbReference type="SAM" id="Coils"/>
    </source>
</evidence>
<dbReference type="GO" id="GO:0006313">
    <property type="term" value="P:DNA transposition"/>
    <property type="evidence" value="ECO:0007669"/>
    <property type="project" value="InterPro"/>
</dbReference>
<dbReference type="AlphaFoldDB" id="A0A1M6LAR7"/>
<dbReference type="SUPFAM" id="SSF46689">
    <property type="entry name" value="Homeodomain-like"/>
    <property type="match status" value="1"/>
</dbReference>
<reference evidence="2 3" key="1">
    <citation type="submission" date="2016-11" db="EMBL/GenBank/DDBJ databases">
        <authorList>
            <person name="Jaros S."/>
            <person name="Januszkiewicz K."/>
            <person name="Wedrychowicz H."/>
        </authorList>
    </citation>
    <scope>NUCLEOTIDE SEQUENCE [LARGE SCALE GENOMIC DNA]</scope>
    <source>
        <strain evidence="2 3">CGMCC 1.8863</strain>
    </source>
</reference>
<feature type="coiled-coil region" evidence="1">
    <location>
        <begin position="63"/>
        <end position="90"/>
    </location>
</feature>